<evidence type="ECO:0000313" key="3">
    <source>
        <dbReference type="Proteomes" id="UP000474802"/>
    </source>
</evidence>
<feature type="domain" description="SH3b" evidence="1">
    <location>
        <begin position="59"/>
        <end position="122"/>
    </location>
</feature>
<reference evidence="2 3" key="1">
    <citation type="submission" date="2020-02" db="EMBL/GenBank/DDBJ databases">
        <authorList>
            <person name="Khan S.A."/>
            <person name="Jeon C.O."/>
            <person name="Chun B.H."/>
        </authorList>
    </citation>
    <scope>NUCLEOTIDE SEQUENCE [LARGE SCALE GENOMIC DNA]</scope>
    <source>
        <strain evidence="2 3">H239</strain>
    </source>
</reference>
<dbReference type="SMART" id="SM00287">
    <property type="entry name" value="SH3b"/>
    <property type="match status" value="1"/>
</dbReference>
<keyword evidence="3" id="KW-1185">Reference proteome</keyword>
<comment type="caution">
    <text evidence="2">The sequence shown here is derived from an EMBL/GenBank/DDBJ whole genome shotgun (WGS) entry which is preliminary data.</text>
</comment>
<dbReference type="PROSITE" id="PS51781">
    <property type="entry name" value="SH3B"/>
    <property type="match status" value="1"/>
</dbReference>
<sequence length="124" mass="13127">MAKKKQSSNVSGWIIAGLLGVVAYQSGILDRLGQTAATAQASTAPSRVIKSDSASAPLNKPRYVNVASLNVRHTPSASGPLIMALPRGTPMKVLDRKDGWLLIDLSPTLEGWVTEQFTTVQAPS</sequence>
<name>A0A6M1SMV0_9HYPH</name>
<dbReference type="InterPro" id="IPR003646">
    <property type="entry name" value="SH3-like_bac-type"/>
</dbReference>
<dbReference type="RefSeq" id="WP_164534802.1">
    <property type="nucleotide sequence ID" value="NZ_JAALFG010000003.1"/>
</dbReference>
<organism evidence="2 3">
    <name type="scientific">Devosia aurantiaca</name>
    <dbReference type="NCBI Taxonomy" id="2714858"/>
    <lineage>
        <taxon>Bacteria</taxon>
        <taxon>Pseudomonadati</taxon>
        <taxon>Pseudomonadota</taxon>
        <taxon>Alphaproteobacteria</taxon>
        <taxon>Hyphomicrobiales</taxon>
        <taxon>Devosiaceae</taxon>
        <taxon>Devosia</taxon>
    </lineage>
</organism>
<accession>A0A6M1SMV0</accession>
<dbReference type="Gene3D" id="2.30.30.40">
    <property type="entry name" value="SH3 Domains"/>
    <property type="match status" value="1"/>
</dbReference>
<dbReference type="Proteomes" id="UP000474802">
    <property type="component" value="Unassembled WGS sequence"/>
</dbReference>
<evidence type="ECO:0000313" key="2">
    <source>
        <dbReference type="EMBL" id="NGP18538.1"/>
    </source>
</evidence>
<dbReference type="AlphaFoldDB" id="A0A6M1SMV0"/>
<reference evidence="2 3" key="2">
    <citation type="submission" date="2020-03" db="EMBL/GenBank/DDBJ databases">
        <title>Devosia chinhatensis sp. nov., isolated from a hexachlorocyclohexane (HCH) dump site in India.</title>
        <authorList>
            <person name="Kumar M."/>
            <person name="Lal R."/>
        </authorList>
    </citation>
    <scope>NUCLEOTIDE SEQUENCE [LARGE SCALE GENOMIC DNA]</scope>
    <source>
        <strain evidence="2 3">H239</strain>
    </source>
</reference>
<gene>
    <name evidence="2" type="ORF">G5575_13530</name>
</gene>
<dbReference type="Pfam" id="PF08239">
    <property type="entry name" value="SH3_3"/>
    <property type="match status" value="1"/>
</dbReference>
<protein>
    <submittedName>
        <fullName evidence="2">SH3 domain-containing protein</fullName>
    </submittedName>
</protein>
<evidence type="ECO:0000259" key="1">
    <source>
        <dbReference type="PROSITE" id="PS51781"/>
    </source>
</evidence>
<dbReference type="EMBL" id="JAALFG010000003">
    <property type="protein sequence ID" value="NGP18538.1"/>
    <property type="molecule type" value="Genomic_DNA"/>
</dbReference>
<proteinExistence type="predicted"/>